<dbReference type="AlphaFoldDB" id="A0A8T2BSM9"/>
<evidence type="ECO:0000256" key="1">
    <source>
        <dbReference type="SAM" id="MobiDB-lite"/>
    </source>
</evidence>
<feature type="signal peptide" evidence="2">
    <location>
        <begin position="1"/>
        <end position="28"/>
    </location>
</feature>
<feature type="region of interest" description="Disordered" evidence="1">
    <location>
        <begin position="58"/>
        <end position="94"/>
    </location>
</feature>
<keyword evidence="2" id="KW-0732">Signal</keyword>
<comment type="caution">
    <text evidence="3">The sequence shown here is derived from an EMBL/GenBank/DDBJ whole genome shotgun (WGS) entry which is preliminary data.</text>
</comment>
<gene>
    <name evidence="3" type="ORF">ISN44_As07g026210</name>
</gene>
<evidence type="ECO:0000256" key="2">
    <source>
        <dbReference type="SAM" id="SignalP"/>
    </source>
</evidence>
<dbReference type="PROSITE" id="PS51257">
    <property type="entry name" value="PROKAR_LIPOPROTEIN"/>
    <property type="match status" value="1"/>
</dbReference>
<keyword evidence="4" id="KW-1185">Reference proteome</keyword>
<evidence type="ECO:0000313" key="4">
    <source>
        <dbReference type="Proteomes" id="UP000694251"/>
    </source>
</evidence>
<organism evidence="3 4">
    <name type="scientific">Arabidopsis suecica</name>
    <name type="common">Swedish thale-cress</name>
    <name type="synonym">Cardaminopsis suecica</name>
    <dbReference type="NCBI Taxonomy" id="45249"/>
    <lineage>
        <taxon>Eukaryota</taxon>
        <taxon>Viridiplantae</taxon>
        <taxon>Streptophyta</taxon>
        <taxon>Embryophyta</taxon>
        <taxon>Tracheophyta</taxon>
        <taxon>Spermatophyta</taxon>
        <taxon>Magnoliopsida</taxon>
        <taxon>eudicotyledons</taxon>
        <taxon>Gunneridae</taxon>
        <taxon>Pentapetalae</taxon>
        <taxon>rosids</taxon>
        <taxon>malvids</taxon>
        <taxon>Brassicales</taxon>
        <taxon>Brassicaceae</taxon>
        <taxon>Camelineae</taxon>
        <taxon>Arabidopsis</taxon>
    </lineage>
</organism>
<accession>A0A8T2BSM9</accession>
<proteinExistence type="predicted"/>
<sequence length="107" mass="11640">MNKAEMLATTWTFWLLMSCGLLASLTSAMPTKSLSSKLYESSLFIKAEPIPQRESVSSIAFGTLPKSKSPRPSSSPSRGHNRIAPSESPASLLDTNNFVSSDLIDQY</sequence>
<feature type="compositionally biased region" description="Low complexity" evidence="1">
    <location>
        <begin position="65"/>
        <end position="78"/>
    </location>
</feature>
<name>A0A8T2BSM9_ARASU</name>
<protein>
    <submittedName>
        <fullName evidence="3">Uncharacterized protein</fullName>
    </submittedName>
</protein>
<feature type="chain" id="PRO_5035792041" evidence="2">
    <location>
        <begin position="29"/>
        <end position="107"/>
    </location>
</feature>
<evidence type="ECO:0000313" key="3">
    <source>
        <dbReference type="EMBL" id="KAG7590457.1"/>
    </source>
</evidence>
<dbReference type="EMBL" id="JAEFBJ010000007">
    <property type="protein sequence ID" value="KAG7590457.1"/>
    <property type="molecule type" value="Genomic_DNA"/>
</dbReference>
<reference evidence="3 4" key="1">
    <citation type="submission" date="2020-12" db="EMBL/GenBank/DDBJ databases">
        <title>Concerted genomic and epigenomic changes stabilize Arabidopsis allopolyploids.</title>
        <authorList>
            <person name="Chen Z."/>
        </authorList>
    </citation>
    <scope>NUCLEOTIDE SEQUENCE [LARGE SCALE GENOMIC DNA]</scope>
    <source>
        <strain evidence="3">As9502</strain>
        <tissue evidence="3">Leaf</tissue>
    </source>
</reference>
<dbReference type="Proteomes" id="UP000694251">
    <property type="component" value="Chromosome 7"/>
</dbReference>